<evidence type="ECO:0000256" key="2">
    <source>
        <dbReference type="SAM" id="Phobius"/>
    </source>
</evidence>
<dbReference type="AlphaFoldDB" id="A0A0P9DDD2"/>
<keyword evidence="2" id="KW-1133">Transmembrane helix</keyword>
<feature type="region of interest" description="Disordered" evidence="1">
    <location>
        <begin position="1"/>
        <end position="39"/>
    </location>
</feature>
<feature type="region of interest" description="Disordered" evidence="1">
    <location>
        <begin position="190"/>
        <end position="219"/>
    </location>
</feature>
<feature type="compositionally biased region" description="Pro residues" evidence="1">
    <location>
        <begin position="198"/>
        <end position="218"/>
    </location>
</feature>
<keyword evidence="4" id="KW-1185">Reference proteome</keyword>
<evidence type="ECO:0000256" key="1">
    <source>
        <dbReference type="SAM" id="MobiDB-lite"/>
    </source>
</evidence>
<protein>
    <submittedName>
        <fullName evidence="3">Uncharacterized protein</fullName>
    </submittedName>
</protein>
<keyword evidence="2" id="KW-0812">Transmembrane</keyword>
<feature type="compositionally biased region" description="Low complexity" evidence="1">
    <location>
        <begin position="12"/>
        <end position="22"/>
    </location>
</feature>
<keyword evidence="2" id="KW-0472">Membrane</keyword>
<feature type="compositionally biased region" description="Pro residues" evidence="1">
    <location>
        <begin position="1"/>
        <end position="11"/>
    </location>
</feature>
<dbReference type="Proteomes" id="UP000050509">
    <property type="component" value="Unassembled WGS sequence"/>
</dbReference>
<gene>
    <name evidence="3" type="ORF">SE17_07700</name>
</gene>
<feature type="transmembrane region" description="Helical" evidence="2">
    <location>
        <begin position="63"/>
        <end position="82"/>
    </location>
</feature>
<proteinExistence type="predicted"/>
<reference evidence="3 4" key="1">
    <citation type="submission" date="2015-09" db="EMBL/GenBank/DDBJ databases">
        <title>Draft genome sequence of Kouleothrix aurantiaca JCM 19913.</title>
        <authorList>
            <person name="Hemp J."/>
        </authorList>
    </citation>
    <scope>NUCLEOTIDE SEQUENCE [LARGE SCALE GENOMIC DNA]</scope>
    <source>
        <strain evidence="3 4">COM-B</strain>
    </source>
</reference>
<accession>A0A0P9DDD2</accession>
<comment type="caution">
    <text evidence="3">The sequence shown here is derived from an EMBL/GenBank/DDBJ whole genome shotgun (WGS) entry which is preliminary data.</text>
</comment>
<name>A0A0P9DDD2_9CHLR</name>
<dbReference type="EMBL" id="LJCR01000182">
    <property type="protein sequence ID" value="KPV53769.1"/>
    <property type="molecule type" value="Genomic_DNA"/>
</dbReference>
<sequence>MYEDNLPPPPRNSRAAQRAAAQDNRRNGRNRRDSALTDPDATLRRFSRISAELDPAAHRHIPLAPFVICISAAVLLIGFMNVGGFPVTPPPLAAFTTAAPHAQIVLADVVAPVPSARPTAAGASENAAAPLMQIPTMDDASMQPANGALIHLDSQSAELLNRWGGATGALCQVRLSDGREPWVPCWRIGQPDATPAPTTIPVPTSPPPPPPTNTPAPPCASASGIHGQFQQCGWDPGLQATVDAQAGATLHLAPPPTVCASSGQVQVCGVTGPATLQNQADTLNAQTAAAAPAPAQTVR</sequence>
<evidence type="ECO:0000313" key="3">
    <source>
        <dbReference type="EMBL" id="KPV53769.1"/>
    </source>
</evidence>
<feature type="compositionally biased region" description="Basic and acidic residues" evidence="1">
    <location>
        <begin position="23"/>
        <end position="35"/>
    </location>
</feature>
<organism evidence="3 4">
    <name type="scientific">Kouleothrix aurantiaca</name>
    <dbReference type="NCBI Taxonomy" id="186479"/>
    <lineage>
        <taxon>Bacteria</taxon>
        <taxon>Bacillati</taxon>
        <taxon>Chloroflexota</taxon>
        <taxon>Chloroflexia</taxon>
        <taxon>Chloroflexales</taxon>
        <taxon>Roseiflexineae</taxon>
        <taxon>Roseiflexaceae</taxon>
        <taxon>Kouleothrix</taxon>
    </lineage>
</organism>
<evidence type="ECO:0000313" key="4">
    <source>
        <dbReference type="Proteomes" id="UP000050509"/>
    </source>
</evidence>